<evidence type="ECO:0000256" key="10">
    <source>
        <dbReference type="HAMAP-Rule" id="MF_02007"/>
    </source>
</evidence>
<evidence type="ECO:0000256" key="3">
    <source>
        <dbReference type="ARBA" id="ARBA00022598"/>
    </source>
</evidence>
<evidence type="ECO:0000313" key="14">
    <source>
        <dbReference type="Proteomes" id="UP000266287"/>
    </source>
</evidence>
<evidence type="ECO:0000256" key="4">
    <source>
        <dbReference type="ARBA" id="ARBA00022741"/>
    </source>
</evidence>
<sequence>MKPEKQLEIFRRGAVEVIPEEELLAKIENARRKKRGLRIKFGADPSAPDIHLGHTVCLHKLKELQDLKHEIIFVIGDFTATIGDPSGQTKTRKPLSREEIMKNAETYQNQAFKILSPSQTKVVYNSQWCDRLALAEVCELASKYTVARMIERNDFQKRYQSGQEIGIHEFLYPLIQAYDSIALKSDVEVGGTDQKFNFLVARELQHRYGQEPQVVLTLPILPGTDGVRKMSKSMGNYIGITEPPQEIFGKIMSISDELMFTYYELLTSISSAGLKRMRKGSSHPRDLKKSLAKEIVALYYGNKLSLRAEEEFENVFKKGRAPEEIPSLMLSKSELKDGKMELVKILLLSSMAKSKSEAKRLIQAGAVKINNEKCSNSEIEIRKGMVIRTGKRKFAVIDISD</sequence>
<keyword evidence="2 10" id="KW-0963">Cytoplasm</keyword>
<dbReference type="InterPro" id="IPR054608">
    <property type="entry name" value="SYY-like_C"/>
</dbReference>
<dbReference type="GO" id="GO:0005829">
    <property type="term" value="C:cytosol"/>
    <property type="evidence" value="ECO:0007669"/>
    <property type="project" value="TreeGrafter"/>
</dbReference>
<evidence type="ECO:0000256" key="2">
    <source>
        <dbReference type="ARBA" id="ARBA00022490"/>
    </source>
</evidence>
<proteinExistence type="inferred from homology"/>
<dbReference type="CDD" id="cd00805">
    <property type="entry name" value="TyrRS_core"/>
    <property type="match status" value="1"/>
</dbReference>
<dbReference type="HAMAP" id="MF_02007">
    <property type="entry name" value="Tyr_tRNA_synth_type2"/>
    <property type="match status" value="1"/>
</dbReference>
<keyword evidence="6 11" id="KW-0694">RNA-binding</keyword>
<keyword evidence="5 10" id="KW-0067">ATP-binding</keyword>
<evidence type="ECO:0000256" key="8">
    <source>
        <dbReference type="ARBA" id="ARBA00023146"/>
    </source>
</evidence>
<dbReference type="Proteomes" id="UP000266287">
    <property type="component" value="Unassembled WGS sequence"/>
</dbReference>
<dbReference type="InterPro" id="IPR024088">
    <property type="entry name" value="Tyr-tRNA-ligase_bac-type"/>
</dbReference>
<dbReference type="InterPro" id="IPR014729">
    <property type="entry name" value="Rossmann-like_a/b/a_fold"/>
</dbReference>
<evidence type="ECO:0000256" key="7">
    <source>
        <dbReference type="ARBA" id="ARBA00022917"/>
    </source>
</evidence>
<organism evidence="13 14">
    <name type="scientific">candidate division NPL-UPA2 bacterium Unc8</name>
    <dbReference type="NCBI Taxonomy" id="1980939"/>
    <lineage>
        <taxon>Bacteria</taxon>
    </lineage>
</organism>
<evidence type="ECO:0000256" key="11">
    <source>
        <dbReference type="PROSITE-ProRule" id="PRU00182"/>
    </source>
</evidence>
<evidence type="ECO:0000256" key="6">
    <source>
        <dbReference type="ARBA" id="ARBA00022884"/>
    </source>
</evidence>
<dbReference type="InterPro" id="IPR002942">
    <property type="entry name" value="S4_RNA-bd"/>
</dbReference>
<keyword evidence="8 10" id="KW-0030">Aminoacyl-tRNA synthetase</keyword>
<evidence type="ECO:0000313" key="13">
    <source>
        <dbReference type="EMBL" id="RII00694.1"/>
    </source>
</evidence>
<gene>
    <name evidence="10" type="primary">tyrS</name>
    <name evidence="13" type="ORF">B9J77_01345</name>
</gene>
<dbReference type="SMART" id="SM00363">
    <property type="entry name" value="S4"/>
    <property type="match status" value="1"/>
</dbReference>
<dbReference type="EC" id="6.1.1.1" evidence="10"/>
<dbReference type="InterPro" id="IPR036986">
    <property type="entry name" value="S4_RNA-bd_sf"/>
</dbReference>
<keyword evidence="7 10" id="KW-0648">Protein biosynthesis</keyword>
<dbReference type="GO" id="GO:0005524">
    <property type="term" value="F:ATP binding"/>
    <property type="evidence" value="ECO:0007669"/>
    <property type="project" value="UniProtKB-UniRule"/>
</dbReference>
<keyword evidence="3 10" id="KW-0436">Ligase</keyword>
<comment type="caution">
    <text evidence="13">The sequence shown here is derived from an EMBL/GenBank/DDBJ whole genome shotgun (WGS) entry which is preliminary data.</text>
</comment>
<dbReference type="AlphaFoldDB" id="A0A399FWU9"/>
<dbReference type="Pfam" id="PF00579">
    <property type="entry name" value="tRNA-synt_1b"/>
    <property type="match status" value="1"/>
</dbReference>
<dbReference type="InterPro" id="IPR001412">
    <property type="entry name" value="aa-tRNA-synth_I_CS"/>
</dbReference>
<dbReference type="NCBIfam" id="TIGR00234">
    <property type="entry name" value="tyrS"/>
    <property type="match status" value="1"/>
</dbReference>
<dbReference type="PANTHER" id="PTHR11766">
    <property type="entry name" value="TYROSYL-TRNA SYNTHETASE"/>
    <property type="match status" value="1"/>
</dbReference>
<dbReference type="GO" id="GO:0003723">
    <property type="term" value="F:RNA binding"/>
    <property type="evidence" value="ECO:0007669"/>
    <property type="project" value="UniProtKB-KW"/>
</dbReference>
<evidence type="ECO:0000256" key="1">
    <source>
        <dbReference type="ARBA" id="ARBA00011738"/>
    </source>
</evidence>
<comment type="similarity">
    <text evidence="10">Belongs to the class-I aminoacyl-tRNA synthetase family. TyrS type 2 subfamily.</text>
</comment>
<keyword evidence="4 10" id="KW-0547">Nucleotide-binding</keyword>
<feature type="short sequence motif" description="'KMSKS' region" evidence="10">
    <location>
        <begin position="229"/>
        <end position="233"/>
    </location>
</feature>
<protein>
    <recommendedName>
        <fullName evidence="10">Tyrosine--tRNA ligase</fullName>
        <ecNumber evidence="10">6.1.1.1</ecNumber>
    </recommendedName>
    <alternativeName>
        <fullName evidence="10">Tyrosyl-tRNA synthetase</fullName>
        <shortName evidence="10">TyrRS</shortName>
    </alternativeName>
</protein>
<evidence type="ECO:0000256" key="9">
    <source>
        <dbReference type="ARBA" id="ARBA00048248"/>
    </source>
</evidence>
<evidence type="ECO:0000259" key="12">
    <source>
        <dbReference type="SMART" id="SM00363"/>
    </source>
</evidence>
<dbReference type="PANTHER" id="PTHR11766:SF1">
    <property type="entry name" value="TYROSINE--TRNA LIGASE"/>
    <property type="match status" value="1"/>
</dbReference>
<dbReference type="InterPro" id="IPR024108">
    <property type="entry name" value="Tyr-tRNA-ligase_bac_2"/>
</dbReference>
<comment type="catalytic activity">
    <reaction evidence="9 10">
        <text>tRNA(Tyr) + L-tyrosine + ATP = L-tyrosyl-tRNA(Tyr) + AMP + diphosphate + H(+)</text>
        <dbReference type="Rhea" id="RHEA:10220"/>
        <dbReference type="Rhea" id="RHEA-COMP:9706"/>
        <dbReference type="Rhea" id="RHEA-COMP:9707"/>
        <dbReference type="ChEBI" id="CHEBI:15378"/>
        <dbReference type="ChEBI" id="CHEBI:30616"/>
        <dbReference type="ChEBI" id="CHEBI:33019"/>
        <dbReference type="ChEBI" id="CHEBI:58315"/>
        <dbReference type="ChEBI" id="CHEBI:78442"/>
        <dbReference type="ChEBI" id="CHEBI:78536"/>
        <dbReference type="ChEBI" id="CHEBI:456215"/>
        <dbReference type="EC" id="6.1.1.1"/>
    </reaction>
</comment>
<dbReference type="Pfam" id="PF22421">
    <property type="entry name" value="SYY_C-terminal"/>
    <property type="match status" value="1"/>
</dbReference>
<feature type="short sequence motif" description="'HIGH' region" evidence="10">
    <location>
        <begin position="45"/>
        <end position="54"/>
    </location>
</feature>
<comment type="subcellular location">
    <subcellularLocation>
        <location evidence="10">Cytoplasm</location>
    </subcellularLocation>
</comment>
<accession>A0A399FWU9</accession>
<dbReference type="GO" id="GO:0004831">
    <property type="term" value="F:tyrosine-tRNA ligase activity"/>
    <property type="evidence" value="ECO:0007669"/>
    <property type="project" value="UniProtKB-UniRule"/>
</dbReference>
<reference evidence="13 14" key="1">
    <citation type="submission" date="2018-08" db="EMBL/GenBank/DDBJ databases">
        <title>Draft genome of candidate division NPL-UPA2 bacterium Unc8 that adapted to ultra-basic serpentinizing groundwater.</title>
        <authorList>
            <person name="Ishii S."/>
            <person name="Suzuki S."/>
            <person name="Nealson K.H."/>
        </authorList>
    </citation>
    <scope>NUCLEOTIDE SEQUENCE [LARGE SCALE GENOMIC DNA]</scope>
    <source>
        <strain evidence="13">Unc8</strain>
    </source>
</reference>
<dbReference type="GO" id="GO:0006437">
    <property type="term" value="P:tyrosyl-tRNA aminoacylation"/>
    <property type="evidence" value="ECO:0007669"/>
    <property type="project" value="UniProtKB-UniRule"/>
</dbReference>
<dbReference type="EMBL" id="NDHY01000002">
    <property type="protein sequence ID" value="RII00694.1"/>
    <property type="molecule type" value="Genomic_DNA"/>
</dbReference>
<dbReference type="InterPro" id="IPR002307">
    <property type="entry name" value="Tyr-tRNA-ligase"/>
</dbReference>
<dbReference type="FunFam" id="3.40.50.620:FF:000061">
    <property type="entry name" value="Tyrosine--tRNA ligase"/>
    <property type="match status" value="1"/>
</dbReference>
<feature type="binding site" evidence="10">
    <location>
        <position position="232"/>
    </location>
    <ligand>
        <name>ATP</name>
        <dbReference type="ChEBI" id="CHEBI:30616"/>
    </ligand>
</feature>
<dbReference type="Gene3D" id="3.10.290.10">
    <property type="entry name" value="RNA-binding S4 domain"/>
    <property type="match status" value="1"/>
</dbReference>
<dbReference type="CDD" id="cd00165">
    <property type="entry name" value="S4"/>
    <property type="match status" value="1"/>
</dbReference>
<dbReference type="PRINTS" id="PR01040">
    <property type="entry name" value="TRNASYNTHTYR"/>
</dbReference>
<dbReference type="Gene3D" id="1.10.240.10">
    <property type="entry name" value="Tyrosyl-Transfer RNA Synthetase"/>
    <property type="match status" value="1"/>
</dbReference>
<name>A0A399FWU9_UNCN2</name>
<dbReference type="Gene3D" id="3.40.50.620">
    <property type="entry name" value="HUPs"/>
    <property type="match status" value="1"/>
</dbReference>
<dbReference type="InterPro" id="IPR002305">
    <property type="entry name" value="aa-tRNA-synth_Ic"/>
</dbReference>
<feature type="domain" description="RNA-binding S4" evidence="12">
    <location>
        <begin position="341"/>
        <end position="398"/>
    </location>
</feature>
<evidence type="ECO:0000256" key="5">
    <source>
        <dbReference type="ARBA" id="ARBA00022840"/>
    </source>
</evidence>
<dbReference type="SUPFAM" id="SSF52374">
    <property type="entry name" value="Nucleotidylyl transferase"/>
    <property type="match status" value="1"/>
</dbReference>
<comment type="function">
    <text evidence="10">Catalyzes the attachment of tyrosine to tRNA(Tyr) in a two-step reaction: tyrosine is first activated by ATP to form Tyr-AMP and then transferred to the acceptor end of tRNA(Tyr).</text>
</comment>
<dbReference type="PROSITE" id="PS00178">
    <property type="entry name" value="AA_TRNA_LIGASE_I"/>
    <property type="match status" value="1"/>
</dbReference>
<dbReference type="PROSITE" id="PS50889">
    <property type="entry name" value="S4"/>
    <property type="match status" value="1"/>
</dbReference>
<comment type="subunit">
    <text evidence="1 10">Homodimer.</text>
</comment>
<dbReference type="SUPFAM" id="SSF55174">
    <property type="entry name" value="Alpha-L RNA-binding motif"/>
    <property type="match status" value="1"/>
</dbReference>